<dbReference type="RefSeq" id="WP_268613473.1">
    <property type="nucleotide sequence ID" value="NZ_JAMDMX010000002.1"/>
</dbReference>
<evidence type="ECO:0000313" key="2">
    <source>
        <dbReference type="Proteomes" id="UP001527099"/>
    </source>
</evidence>
<accession>A0ABT4G672</accession>
<comment type="caution">
    <text evidence="1">The sequence shown here is derived from an EMBL/GenBank/DDBJ whole genome shotgun (WGS) entry which is preliminary data.</text>
</comment>
<dbReference type="EMBL" id="JAMDMX010000002">
    <property type="protein sequence ID" value="MCY9691679.1"/>
    <property type="molecule type" value="Genomic_DNA"/>
</dbReference>
<organism evidence="1 2">
    <name type="scientific">Paenibacillus alginolyticus</name>
    <dbReference type="NCBI Taxonomy" id="59839"/>
    <lineage>
        <taxon>Bacteria</taxon>
        <taxon>Bacillati</taxon>
        <taxon>Bacillota</taxon>
        <taxon>Bacilli</taxon>
        <taxon>Bacillales</taxon>
        <taxon>Paenibacillaceae</taxon>
        <taxon>Paenibacillus</taxon>
    </lineage>
</organism>
<dbReference type="SUPFAM" id="SSF52266">
    <property type="entry name" value="SGNH hydrolase"/>
    <property type="match status" value="1"/>
</dbReference>
<proteinExistence type="predicted"/>
<reference evidence="1 2" key="1">
    <citation type="submission" date="2022-05" db="EMBL/GenBank/DDBJ databases">
        <title>Genome Sequencing of Bee-Associated Microbes.</title>
        <authorList>
            <person name="Dunlap C."/>
        </authorList>
    </citation>
    <scope>NUCLEOTIDE SEQUENCE [LARGE SCALE GENOMIC DNA]</scope>
    <source>
        <strain evidence="1 2">NRRL B-14421</strain>
    </source>
</reference>
<evidence type="ECO:0000313" key="1">
    <source>
        <dbReference type="EMBL" id="MCY9691679.1"/>
    </source>
</evidence>
<dbReference type="Proteomes" id="UP001527099">
    <property type="component" value="Unassembled WGS sequence"/>
</dbReference>
<protein>
    <submittedName>
        <fullName evidence="1">Uncharacterized protein</fullName>
    </submittedName>
</protein>
<name>A0ABT4G672_9BACL</name>
<keyword evidence="2" id="KW-1185">Reference proteome</keyword>
<gene>
    <name evidence="1" type="ORF">M5X19_01885</name>
</gene>
<sequence length="112" mass="12438">MDINQHRNSLSKVWNKLEQGKLTIGFMGGSITEDGRAAHNWPEPVTRWFVESFPHARITVENAAIGATGSDLAVFRENAGERRVDPQALGGGAKQSRDRLHVLPRHVRCDVP</sequence>